<sequence>MTTDADVLLRLAGEIDDLGRRLAVVGAELRTVQAGQPKPAEQPRPQPQQAQQQPWPQPPPQQVPPPWPQNPWQPPRQQYVPPPSPYLPAPSRPTLGEKLGKEGAGSRVLAWVGGAVTLLGVVLLLVLAVQRGWLGPLPRVLVGAAFGLALTGAGVWLHRKPAGRTGAFALAWTGIATLYLDAVAATSLYDFLPVLAGLAAGLAIAVGGLLVALRWESQLLAAVVVVGCAVCAPMITRGFAPELVTFLLMVQLATAPVQLRRDWSSLTLAAGVPTLFASVISTAAGHGGWQNTAAALGAGVVGIALALIVLRRRENDPAALSVLATAVVPALVAALLLPKAQAVPVAAGAAVVLLGVWTARRWWPGLAGHLAGLAGLLAILQATVTQFDGPARAAVLLGEALLLVVAAVGGRTRFALGAALGFATIGGLVGVFFDVTPALLLVDRIRPASDVAGALAVALLLLAVSVALPWAAVRLAVFRGPADDLPIWLVAGVSALYGAAGVVLCGALLAVPGRTGFLLGHALITVSWTVVALVLLLRGIDVVALRVIGLVLVGAAVLKLVLFDLSALDGLARVGAFLGAGLVLLAAGTRYARRVASH</sequence>
<keyword evidence="4" id="KW-1185">Reference proteome</keyword>
<evidence type="ECO:0000256" key="1">
    <source>
        <dbReference type="SAM" id="MobiDB-lite"/>
    </source>
</evidence>
<feature type="transmembrane region" description="Helical" evidence="2">
    <location>
        <begin position="108"/>
        <end position="128"/>
    </location>
</feature>
<feature type="transmembrane region" description="Helical" evidence="2">
    <location>
        <begin position="219"/>
        <end position="236"/>
    </location>
</feature>
<dbReference type="PANTHER" id="PTHR38434:SF1">
    <property type="entry name" value="BLL2549 PROTEIN"/>
    <property type="match status" value="1"/>
</dbReference>
<gene>
    <name evidence="3" type="ORF">QRX60_13575</name>
</gene>
<dbReference type="EMBL" id="CP127295">
    <property type="protein sequence ID" value="WIY04819.1"/>
    <property type="molecule type" value="Genomic_DNA"/>
</dbReference>
<reference evidence="3 4" key="1">
    <citation type="submission" date="2023-06" db="EMBL/GenBank/DDBJ databases">
        <authorList>
            <person name="Oyuntsetseg B."/>
            <person name="Kim S.B."/>
        </authorList>
    </citation>
    <scope>NUCLEOTIDE SEQUENCE [LARGE SCALE GENOMIC DNA]</scope>
    <source>
        <strain evidence="3 4">4-36</strain>
    </source>
</reference>
<feature type="transmembrane region" description="Helical" evidence="2">
    <location>
        <begin position="517"/>
        <end position="536"/>
    </location>
</feature>
<feature type="transmembrane region" description="Helical" evidence="2">
    <location>
        <begin position="292"/>
        <end position="310"/>
    </location>
</feature>
<feature type="transmembrane region" description="Helical" evidence="2">
    <location>
        <begin position="165"/>
        <end position="185"/>
    </location>
</feature>
<feature type="transmembrane region" description="Helical" evidence="2">
    <location>
        <begin position="191"/>
        <end position="212"/>
    </location>
</feature>
<feature type="region of interest" description="Disordered" evidence="1">
    <location>
        <begin position="33"/>
        <end position="99"/>
    </location>
</feature>
<protein>
    <submittedName>
        <fullName evidence="3">DUF2339 domain-containing protein</fullName>
    </submittedName>
</protein>
<dbReference type="KEGG" id="amog:QRX60_13575"/>
<keyword evidence="2" id="KW-1133">Transmembrane helix</keyword>
<dbReference type="RefSeq" id="WP_286001138.1">
    <property type="nucleotide sequence ID" value="NZ_CP127295.1"/>
</dbReference>
<feature type="transmembrane region" description="Helical" evidence="2">
    <location>
        <begin position="415"/>
        <end position="433"/>
    </location>
</feature>
<dbReference type="AlphaFoldDB" id="A0A9Y2JXJ8"/>
<evidence type="ECO:0000256" key="2">
    <source>
        <dbReference type="SAM" id="Phobius"/>
    </source>
</evidence>
<evidence type="ECO:0000313" key="3">
    <source>
        <dbReference type="EMBL" id="WIY04819.1"/>
    </source>
</evidence>
<feature type="transmembrane region" description="Helical" evidence="2">
    <location>
        <begin position="366"/>
        <end position="384"/>
    </location>
</feature>
<evidence type="ECO:0000313" key="4">
    <source>
        <dbReference type="Proteomes" id="UP001239397"/>
    </source>
</evidence>
<accession>A0A9Y2JXJ8</accession>
<feature type="transmembrane region" description="Helical" evidence="2">
    <location>
        <begin position="342"/>
        <end position="359"/>
    </location>
</feature>
<feature type="transmembrane region" description="Helical" evidence="2">
    <location>
        <begin position="574"/>
        <end position="592"/>
    </location>
</feature>
<feature type="transmembrane region" description="Helical" evidence="2">
    <location>
        <begin position="543"/>
        <end position="562"/>
    </location>
</feature>
<dbReference type="Pfam" id="PF10101">
    <property type="entry name" value="DUF2339"/>
    <property type="match status" value="2"/>
</dbReference>
<dbReference type="PANTHER" id="PTHR38434">
    <property type="entry name" value="BLL2549 PROTEIN"/>
    <property type="match status" value="1"/>
</dbReference>
<feature type="transmembrane region" description="Helical" evidence="2">
    <location>
        <begin position="390"/>
        <end position="408"/>
    </location>
</feature>
<organism evidence="3 4">
    <name type="scientific">Amycolatopsis mongoliensis</name>
    <dbReference type="NCBI Taxonomy" id="715475"/>
    <lineage>
        <taxon>Bacteria</taxon>
        <taxon>Bacillati</taxon>
        <taxon>Actinomycetota</taxon>
        <taxon>Actinomycetes</taxon>
        <taxon>Pseudonocardiales</taxon>
        <taxon>Pseudonocardiaceae</taxon>
        <taxon>Amycolatopsis</taxon>
    </lineage>
</organism>
<keyword evidence="2" id="KW-0812">Transmembrane</keyword>
<dbReference type="InterPro" id="IPR019286">
    <property type="entry name" value="DUF2339_TM"/>
</dbReference>
<feature type="transmembrane region" description="Helical" evidence="2">
    <location>
        <begin position="453"/>
        <end position="473"/>
    </location>
</feature>
<name>A0A9Y2JXJ8_9PSEU</name>
<feature type="compositionally biased region" description="Pro residues" evidence="1">
    <location>
        <begin position="55"/>
        <end position="91"/>
    </location>
</feature>
<feature type="transmembrane region" description="Helical" evidence="2">
    <location>
        <begin position="140"/>
        <end position="158"/>
    </location>
</feature>
<dbReference type="Proteomes" id="UP001239397">
    <property type="component" value="Chromosome"/>
</dbReference>
<feature type="transmembrane region" description="Helical" evidence="2">
    <location>
        <begin position="317"/>
        <end position="336"/>
    </location>
</feature>
<feature type="transmembrane region" description="Helical" evidence="2">
    <location>
        <begin position="485"/>
        <end position="511"/>
    </location>
</feature>
<proteinExistence type="predicted"/>
<keyword evidence="2" id="KW-0472">Membrane</keyword>